<keyword evidence="3" id="KW-1185">Reference proteome</keyword>
<accession>A0AAD8NZK0</accession>
<evidence type="ECO:0000313" key="2">
    <source>
        <dbReference type="EMBL" id="KAK1433575.1"/>
    </source>
</evidence>
<keyword evidence="1" id="KW-0812">Transmembrane</keyword>
<reference evidence="2" key="1">
    <citation type="journal article" date="2023" name="bioRxiv">
        <title>Improved chromosome-level genome assembly for marigold (Tagetes erecta).</title>
        <authorList>
            <person name="Jiang F."/>
            <person name="Yuan L."/>
            <person name="Wang S."/>
            <person name="Wang H."/>
            <person name="Xu D."/>
            <person name="Wang A."/>
            <person name="Fan W."/>
        </authorList>
    </citation>
    <scope>NUCLEOTIDE SEQUENCE</scope>
    <source>
        <strain evidence="2">WSJ</strain>
        <tissue evidence="2">Leaf</tissue>
    </source>
</reference>
<protein>
    <submittedName>
        <fullName evidence="2">Uncharacterized protein</fullName>
    </submittedName>
</protein>
<keyword evidence="1" id="KW-0472">Membrane</keyword>
<evidence type="ECO:0000256" key="1">
    <source>
        <dbReference type="SAM" id="Phobius"/>
    </source>
</evidence>
<dbReference type="EMBL" id="JAUHHV010000002">
    <property type="protein sequence ID" value="KAK1433575.1"/>
    <property type="molecule type" value="Genomic_DNA"/>
</dbReference>
<evidence type="ECO:0000313" key="3">
    <source>
        <dbReference type="Proteomes" id="UP001229421"/>
    </source>
</evidence>
<keyword evidence="1" id="KW-1133">Transmembrane helix</keyword>
<sequence>MVLPPPPLSLLCLISIVTLYLMICYAVIGFIAKSELFRVDSHAVEHDHQPSGLSREELQLLRCFNHRVGEGHEESLSCAICLDDFEDFEKMSWEYCILLLEKICTKCPSTKRAYNIADLNEPICVEEASFAASVINKNSDYGA</sequence>
<gene>
    <name evidence="2" type="ORF">QVD17_10487</name>
</gene>
<dbReference type="AlphaFoldDB" id="A0AAD8NZK0"/>
<feature type="transmembrane region" description="Helical" evidence="1">
    <location>
        <begin position="6"/>
        <end position="32"/>
    </location>
</feature>
<organism evidence="2 3">
    <name type="scientific">Tagetes erecta</name>
    <name type="common">African marigold</name>
    <dbReference type="NCBI Taxonomy" id="13708"/>
    <lineage>
        <taxon>Eukaryota</taxon>
        <taxon>Viridiplantae</taxon>
        <taxon>Streptophyta</taxon>
        <taxon>Embryophyta</taxon>
        <taxon>Tracheophyta</taxon>
        <taxon>Spermatophyta</taxon>
        <taxon>Magnoliopsida</taxon>
        <taxon>eudicotyledons</taxon>
        <taxon>Gunneridae</taxon>
        <taxon>Pentapetalae</taxon>
        <taxon>asterids</taxon>
        <taxon>campanulids</taxon>
        <taxon>Asterales</taxon>
        <taxon>Asteraceae</taxon>
        <taxon>Asteroideae</taxon>
        <taxon>Heliantheae alliance</taxon>
        <taxon>Tageteae</taxon>
        <taxon>Tagetes</taxon>
    </lineage>
</organism>
<comment type="caution">
    <text evidence="2">The sequence shown here is derived from an EMBL/GenBank/DDBJ whole genome shotgun (WGS) entry which is preliminary data.</text>
</comment>
<name>A0AAD8NZK0_TARER</name>
<proteinExistence type="predicted"/>
<dbReference type="Proteomes" id="UP001229421">
    <property type="component" value="Unassembled WGS sequence"/>
</dbReference>